<organism evidence="1 2">
    <name type="scientific">Pedobacter alluvionis</name>
    <dbReference type="NCBI Taxonomy" id="475253"/>
    <lineage>
        <taxon>Bacteria</taxon>
        <taxon>Pseudomonadati</taxon>
        <taxon>Bacteroidota</taxon>
        <taxon>Sphingobacteriia</taxon>
        <taxon>Sphingobacteriales</taxon>
        <taxon>Sphingobacteriaceae</taxon>
        <taxon>Pedobacter</taxon>
    </lineage>
</organism>
<gene>
    <name evidence="1" type="ORF">BCL90_0342</name>
</gene>
<accession>A0A497Y8W4</accession>
<dbReference type="AlphaFoldDB" id="A0A497Y8W4"/>
<proteinExistence type="predicted"/>
<evidence type="ECO:0000313" key="2">
    <source>
        <dbReference type="Proteomes" id="UP000273898"/>
    </source>
</evidence>
<reference evidence="1 2" key="1">
    <citation type="submission" date="2018-10" db="EMBL/GenBank/DDBJ databases">
        <title>Genomic Encyclopedia of Archaeal and Bacterial Type Strains, Phase II (KMG-II): from individual species to whole genera.</title>
        <authorList>
            <person name="Goeker M."/>
        </authorList>
    </citation>
    <scope>NUCLEOTIDE SEQUENCE [LARGE SCALE GENOMIC DNA]</scope>
    <source>
        <strain evidence="1 2">DSM 19624</strain>
    </source>
</reference>
<dbReference type="EMBL" id="RCCK01000010">
    <property type="protein sequence ID" value="RLJ79635.1"/>
    <property type="molecule type" value="Genomic_DNA"/>
</dbReference>
<name>A0A497Y8W4_9SPHI</name>
<comment type="caution">
    <text evidence="1">The sequence shown here is derived from an EMBL/GenBank/DDBJ whole genome shotgun (WGS) entry which is preliminary data.</text>
</comment>
<evidence type="ECO:0000313" key="1">
    <source>
        <dbReference type="EMBL" id="RLJ79635.1"/>
    </source>
</evidence>
<sequence>MGKKEEKEIGFRTIHGVAGQVATGGVSIKFTKLGAILLNILLTSVRNGI</sequence>
<dbReference type="Proteomes" id="UP000273898">
    <property type="component" value="Unassembled WGS sequence"/>
</dbReference>
<protein>
    <submittedName>
        <fullName evidence="1">Uncharacterized protein</fullName>
    </submittedName>
</protein>